<keyword evidence="13" id="KW-1185">Reference proteome</keyword>
<evidence type="ECO:0000256" key="9">
    <source>
        <dbReference type="SAM" id="Phobius"/>
    </source>
</evidence>
<keyword evidence="5" id="KW-0119">Carbohydrate metabolism</keyword>
<feature type="transmembrane region" description="Helical" evidence="9">
    <location>
        <begin position="40"/>
        <end position="58"/>
    </location>
</feature>
<keyword evidence="9" id="KW-1133">Transmembrane helix</keyword>
<feature type="domain" description="Glycosyl hydrolase family 81 N-terminal" evidence="10">
    <location>
        <begin position="118"/>
        <end position="253"/>
    </location>
</feature>
<dbReference type="InterPro" id="IPR040451">
    <property type="entry name" value="GH81_N"/>
</dbReference>
<dbReference type="AlphaFoldDB" id="A0A9N8DQY6"/>
<reference evidence="12" key="1">
    <citation type="submission" date="2020-06" db="EMBL/GenBank/DDBJ databases">
        <authorList>
            <consortium name="Plant Systems Biology data submission"/>
        </authorList>
    </citation>
    <scope>NUCLEOTIDE SEQUENCE</scope>
    <source>
        <strain evidence="12">D6</strain>
    </source>
</reference>
<evidence type="ECO:0000313" key="12">
    <source>
        <dbReference type="EMBL" id="CAB9505244.1"/>
    </source>
</evidence>
<comment type="catalytic activity">
    <reaction evidence="1">
        <text>Hydrolysis of (1-&gt;3)-beta-D-glucosidic linkages in (1-&gt;3)-beta-D-glucans.</text>
        <dbReference type="EC" id="3.2.1.39"/>
    </reaction>
</comment>
<evidence type="ECO:0000256" key="8">
    <source>
        <dbReference type="ARBA" id="ARBA00023326"/>
    </source>
</evidence>
<dbReference type="EC" id="3.2.1.39" evidence="3"/>
<evidence type="ECO:0000259" key="10">
    <source>
        <dbReference type="Pfam" id="PF03639"/>
    </source>
</evidence>
<proteinExistence type="inferred from homology"/>
<evidence type="ECO:0000259" key="11">
    <source>
        <dbReference type="Pfam" id="PF17652"/>
    </source>
</evidence>
<evidence type="ECO:0000256" key="4">
    <source>
        <dbReference type="ARBA" id="ARBA00022801"/>
    </source>
</evidence>
<protein>
    <recommendedName>
        <fullName evidence="3">glucan endo-1,3-beta-D-glucosidase</fullName>
        <ecNumber evidence="3">3.2.1.39</ecNumber>
    </recommendedName>
</protein>
<dbReference type="Proteomes" id="UP001153069">
    <property type="component" value="Unassembled WGS sequence"/>
</dbReference>
<dbReference type="GO" id="GO:0042973">
    <property type="term" value="F:glucan endo-1,3-beta-D-glucosidase activity"/>
    <property type="evidence" value="ECO:0007669"/>
    <property type="project" value="UniProtKB-EC"/>
</dbReference>
<dbReference type="Pfam" id="PF17652">
    <property type="entry name" value="Glyco_hydro81C"/>
    <property type="match status" value="1"/>
</dbReference>
<keyword evidence="9" id="KW-0472">Membrane</keyword>
<accession>A0A9N8DQY6</accession>
<dbReference type="InterPro" id="IPR005200">
    <property type="entry name" value="Endo-beta-glucanase"/>
</dbReference>
<evidence type="ECO:0000256" key="1">
    <source>
        <dbReference type="ARBA" id="ARBA00000382"/>
    </source>
</evidence>
<comment type="caution">
    <text evidence="12">The sequence shown here is derived from an EMBL/GenBank/DDBJ whole genome shotgun (WGS) entry which is preliminary data.</text>
</comment>
<dbReference type="GO" id="GO:0000272">
    <property type="term" value="P:polysaccharide catabolic process"/>
    <property type="evidence" value="ECO:0007669"/>
    <property type="project" value="UniProtKB-KW"/>
</dbReference>
<dbReference type="OrthoDB" id="4473401at2759"/>
<evidence type="ECO:0000256" key="7">
    <source>
        <dbReference type="ARBA" id="ARBA00023316"/>
    </source>
</evidence>
<evidence type="ECO:0000256" key="5">
    <source>
        <dbReference type="ARBA" id="ARBA00023277"/>
    </source>
</evidence>
<organism evidence="12 13">
    <name type="scientific">Seminavis robusta</name>
    <dbReference type="NCBI Taxonomy" id="568900"/>
    <lineage>
        <taxon>Eukaryota</taxon>
        <taxon>Sar</taxon>
        <taxon>Stramenopiles</taxon>
        <taxon>Ochrophyta</taxon>
        <taxon>Bacillariophyta</taxon>
        <taxon>Bacillariophyceae</taxon>
        <taxon>Bacillariophycidae</taxon>
        <taxon>Naviculales</taxon>
        <taxon>Naviculaceae</taxon>
        <taxon>Seminavis</taxon>
    </lineage>
</organism>
<gene>
    <name evidence="12" type="ORF">SEMRO_224_G091650.1</name>
</gene>
<dbReference type="GO" id="GO:0052861">
    <property type="term" value="F:endo-1,3(4)-beta-glucanase activity"/>
    <property type="evidence" value="ECO:0007669"/>
    <property type="project" value="InterPro"/>
</dbReference>
<dbReference type="Pfam" id="PF03639">
    <property type="entry name" value="Glyco_hydro_81"/>
    <property type="match status" value="2"/>
</dbReference>
<feature type="domain" description="Glycosyl hydrolase family 81 N-terminal" evidence="10">
    <location>
        <begin position="410"/>
        <end position="480"/>
    </location>
</feature>
<comment type="similarity">
    <text evidence="2">Belongs to the glycosyl hydrolase 81 family.</text>
</comment>
<evidence type="ECO:0000256" key="6">
    <source>
        <dbReference type="ARBA" id="ARBA00023295"/>
    </source>
</evidence>
<keyword evidence="8" id="KW-0624">Polysaccharide degradation</keyword>
<evidence type="ECO:0000256" key="3">
    <source>
        <dbReference type="ARBA" id="ARBA00012780"/>
    </source>
</evidence>
<sequence length="930" mass="102124">MAPRQSYGSITVKHEDEQEIKQLIQGSSSVPVKRSNSKKYFVIAILAIVIFVVVEFSYPKIVGNRGHAREKWVPQKHNNNKKANEDDANLILSELSPVDLGFRSIQREKEASPSEIWGNRSGPLPTNSWYLNLVSRKAAIQPDDSTRVYTVPYIVDMAPPAAMAGIRVHWPTISASDRNVQMVDDFKNGLCLGSTDVSKKYQVDPNATLSHLGVSLQWTGSSDNKSMKTSIVRGMPFVTMQYEGGALPILYSYNGPAQSDTAILVDGKHGLKCGTVDSQGGTVEGNTASVESEMQLHFIGSDFTWAVYFSKPVKVKCGVTDGDVWSKEFQLSVVGYDTSDDAPLITQVALINECTTGASNIRAHCSGDQSAGTSKAIKAYAQLMKEKAFLFPTSPSLHFSYPEDGSEDRIANTTIDWAPITSSSQDQLLMFAMPHHQEYLNESSDVKITEHCFDTFHGSTCLVEGNVWTLGEDLGAPMSFNAPRPPEAKTIPTLAKALEEDLQFQIPANLLVAAADTYFSGKILARVGRVISIAWEMNSLALGDVDSLQYDEVDDQALSEAAHAAASENFPSEEDIATAVNQLKEGVSAWLSEDAEAPYVFDKSWGGFVNCGCHYVGKGDSGHCNNTFPDCPALADVNEDFGNGWYNDHHYHYGYHVYAAAVVAKYDREWAVEYFDKVLLYIRDFANPAPAEEFFVQFRQKDWFLGSSWASGIVSAENSPHGRNEESSSEAIAAYEAVALYGAVMADIFSRESSSADDEKYETAKLVRDAGQLLTVTELRATNTYWHVWSSETHKSTYPKGYKQPVVGMLYDTMASFQTWFAPQAVVSYGIQLMPLTPVAERRDDPDWAAELYPAYEEACKTAGDFCINNGWSILQAGLCAEAGDHEDALEQALAIPTKVFISQGGDGNSLTNTIWFIATRKPSSASKAN</sequence>
<keyword evidence="7" id="KW-0961">Cell wall biogenesis/degradation</keyword>
<evidence type="ECO:0000313" key="13">
    <source>
        <dbReference type="Proteomes" id="UP001153069"/>
    </source>
</evidence>
<dbReference type="GO" id="GO:0071555">
    <property type="term" value="P:cell wall organization"/>
    <property type="evidence" value="ECO:0007669"/>
    <property type="project" value="UniProtKB-KW"/>
</dbReference>
<name>A0A9N8DQY6_9STRA</name>
<keyword evidence="9" id="KW-0812">Transmembrane</keyword>
<evidence type="ECO:0000256" key="2">
    <source>
        <dbReference type="ARBA" id="ARBA00010730"/>
    </source>
</evidence>
<dbReference type="PANTHER" id="PTHR31983:SF0">
    <property type="entry name" value="GLUCAN ENDO-1,3-BETA-D-GLUCOSIDASE 2"/>
    <property type="match status" value="1"/>
</dbReference>
<dbReference type="Gene3D" id="2.70.98.30">
    <property type="entry name" value="Golgi alpha-mannosidase II, domain 4"/>
    <property type="match status" value="1"/>
</dbReference>
<feature type="domain" description="Glycosyl hydrolase family 81 C-terminal" evidence="11">
    <location>
        <begin position="491"/>
        <end position="876"/>
    </location>
</feature>
<keyword evidence="6" id="KW-0326">Glycosidase</keyword>
<keyword evidence="4" id="KW-0378">Hydrolase</keyword>
<dbReference type="PANTHER" id="PTHR31983">
    <property type="entry name" value="ENDO-1,3(4)-BETA-GLUCANASE 1"/>
    <property type="match status" value="1"/>
</dbReference>
<dbReference type="InterPro" id="IPR040720">
    <property type="entry name" value="GH81_C"/>
</dbReference>
<dbReference type="PROSITE" id="PS52008">
    <property type="entry name" value="GH81"/>
    <property type="match status" value="1"/>
</dbReference>
<dbReference type="EMBL" id="CAICTM010000223">
    <property type="protein sequence ID" value="CAB9505244.1"/>
    <property type="molecule type" value="Genomic_DNA"/>
</dbReference>